<proteinExistence type="predicted"/>
<evidence type="ECO:0000313" key="1">
    <source>
        <dbReference type="EMBL" id="OBQ43901.1"/>
    </source>
</evidence>
<name>A0A1B7X3C7_APHFL</name>
<comment type="caution">
    <text evidence="1">The sequence shown here is derived from an EMBL/GenBank/DDBJ whole genome shotgun (WGS) entry which is preliminary data.</text>
</comment>
<organism evidence="1 2">
    <name type="scientific">Aphanizomenon flos-aquae WA102</name>
    <dbReference type="NCBI Taxonomy" id="1710896"/>
    <lineage>
        <taxon>Bacteria</taxon>
        <taxon>Bacillati</taxon>
        <taxon>Cyanobacteriota</taxon>
        <taxon>Cyanophyceae</taxon>
        <taxon>Nostocales</taxon>
        <taxon>Aphanizomenonaceae</taxon>
        <taxon>Aphanizomenon</taxon>
    </lineage>
</organism>
<reference evidence="1 2" key="1">
    <citation type="submission" date="2015-09" db="EMBL/GenBank/DDBJ databases">
        <title>Aphanizomenon flos-aquae WA102.</title>
        <authorList>
            <person name="Driscoll C."/>
        </authorList>
    </citation>
    <scope>NUCLEOTIDE SEQUENCE [LARGE SCALE GENOMIC DNA]</scope>
    <source>
        <strain evidence="1">WA102</strain>
    </source>
</reference>
<protein>
    <submittedName>
        <fullName evidence="1">Uncharacterized protein</fullName>
    </submittedName>
</protein>
<dbReference type="AlphaFoldDB" id="A0A1B7X3C7"/>
<evidence type="ECO:0000313" key="2">
    <source>
        <dbReference type="Proteomes" id="UP000092093"/>
    </source>
</evidence>
<accession>A0A1B7X3C7</accession>
<gene>
    <name evidence="1" type="ORF">AN484_09900</name>
</gene>
<dbReference type="Proteomes" id="UP000092093">
    <property type="component" value="Unassembled WGS sequence"/>
</dbReference>
<dbReference type="EMBL" id="LJOW01000038">
    <property type="protein sequence ID" value="OBQ43901.1"/>
    <property type="molecule type" value="Genomic_DNA"/>
</dbReference>
<sequence length="69" mass="7764">MANIIISDLDNADEKKFIFNLNNLDKASIFGGGYNDVNQILNYGIKALEFVLVIYAIDSISFLTKTFKK</sequence>